<dbReference type="Pfam" id="PF07690">
    <property type="entry name" value="MFS_1"/>
    <property type="match status" value="1"/>
</dbReference>
<evidence type="ECO:0000256" key="2">
    <source>
        <dbReference type="ARBA" id="ARBA00022692"/>
    </source>
</evidence>
<evidence type="ECO:0000256" key="1">
    <source>
        <dbReference type="ARBA" id="ARBA00004141"/>
    </source>
</evidence>
<keyword evidence="3 5" id="KW-1133">Transmembrane helix</keyword>
<feature type="transmembrane region" description="Helical" evidence="5">
    <location>
        <begin position="230"/>
        <end position="246"/>
    </location>
</feature>
<dbReference type="AlphaFoldDB" id="A0A9P8P2K1"/>
<proteinExistence type="predicted"/>
<accession>A0A9P8P2K1</accession>
<gene>
    <name evidence="6" type="ORF">WICMUC_005899</name>
</gene>
<evidence type="ECO:0000256" key="4">
    <source>
        <dbReference type="ARBA" id="ARBA00023136"/>
    </source>
</evidence>
<feature type="transmembrane region" description="Helical" evidence="5">
    <location>
        <begin position="171"/>
        <end position="192"/>
    </location>
</feature>
<feature type="transmembrane region" description="Helical" evidence="5">
    <location>
        <begin position="46"/>
        <end position="68"/>
    </location>
</feature>
<sequence>MSKFHRYFRASLTQAFIVGLVSFTQPGIWSAIAGLGAGGLQKTTTANIASAITYGLMFILAPFCAIFINKKGVKPAILIGTIGYVFYSAGLYLNSKTGAQWLIILGAITTAISASFLWVAEAVVVLNYSTDGSKGAFVGIWQGLNKFGGILSGSISLALNHNSQHSGGVSLNTYIALIAVQCLGLPIALLLAKPEQIYRNDGKKFKTNIISDSFIQSFNKWKNTFKKRQILLLLPIIITNLWYGPWYSNYMTRHFSVRSRTLNSLLTALIGLTVDIIMGIFLDLKIKKSLRARSTFLLSITIFTIQYIYGFHMEFYFQKNPKKGLDWNDGDEFIKAFLPFQICKIATEIMFNWLDWIIGSLNFEPSEVVYVSAIIRAFESLGECFSFIIGSVVFNNTINLAITAGVFWLAIPFGLYVAFNVSDDELDTNLINEEEGEEEESLDDIESEIEQVDIIVEEFKK</sequence>
<dbReference type="SUPFAM" id="SSF103473">
    <property type="entry name" value="MFS general substrate transporter"/>
    <property type="match status" value="1"/>
</dbReference>
<dbReference type="PANTHER" id="PTHR23294:SF57">
    <property type="entry name" value="CINA C-TERMINAL DOMAIN-CONTAINING PROTEIN"/>
    <property type="match status" value="1"/>
</dbReference>
<evidence type="ECO:0000313" key="6">
    <source>
        <dbReference type="EMBL" id="KAH3663909.1"/>
    </source>
</evidence>
<dbReference type="PANTHER" id="PTHR23294">
    <property type="entry name" value="ET TRANSLATION PRODUCT-RELATED"/>
    <property type="match status" value="1"/>
</dbReference>
<evidence type="ECO:0000256" key="3">
    <source>
        <dbReference type="ARBA" id="ARBA00022989"/>
    </source>
</evidence>
<feature type="transmembrane region" description="Helical" evidence="5">
    <location>
        <begin position="296"/>
        <end position="317"/>
    </location>
</feature>
<keyword evidence="7" id="KW-1185">Reference proteome</keyword>
<reference evidence="6" key="2">
    <citation type="submission" date="2021-01" db="EMBL/GenBank/DDBJ databases">
        <authorList>
            <person name="Schikora-Tamarit M.A."/>
        </authorList>
    </citation>
    <scope>NUCLEOTIDE SEQUENCE</scope>
    <source>
        <strain evidence="6">CBS6341</strain>
    </source>
</reference>
<feature type="transmembrane region" description="Helical" evidence="5">
    <location>
        <begin position="75"/>
        <end position="93"/>
    </location>
</feature>
<dbReference type="GO" id="GO:0022857">
    <property type="term" value="F:transmembrane transporter activity"/>
    <property type="evidence" value="ECO:0007669"/>
    <property type="project" value="InterPro"/>
</dbReference>
<evidence type="ECO:0000313" key="7">
    <source>
        <dbReference type="Proteomes" id="UP000769528"/>
    </source>
</evidence>
<comment type="subcellular location">
    <subcellularLocation>
        <location evidence="1">Membrane</location>
        <topology evidence="1">Multi-pass membrane protein</topology>
    </subcellularLocation>
</comment>
<dbReference type="OrthoDB" id="196103at2759"/>
<dbReference type="Proteomes" id="UP000769528">
    <property type="component" value="Unassembled WGS sequence"/>
</dbReference>
<protein>
    <submittedName>
        <fullName evidence="6">Uncharacterized protein</fullName>
    </submittedName>
</protein>
<organism evidence="6 7">
    <name type="scientific">Wickerhamomyces mucosus</name>
    <dbReference type="NCBI Taxonomy" id="1378264"/>
    <lineage>
        <taxon>Eukaryota</taxon>
        <taxon>Fungi</taxon>
        <taxon>Dikarya</taxon>
        <taxon>Ascomycota</taxon>
        <taxon>Saccharomycotina</taxon>
        <taxon>Saccharomycetes</taxon>
        <taxon>Phaffomycetales</taxon>
        <taxon>Wickerhamomycetaceae</taxon>
        <taxon>Wickerhamomyces</taxon>
    </lineage>
</organism>
<feature type="transmembrane region" description="Helical" evidence="5">
    <location>
        <begin position="266"/>
        <end position="284"/>
    </location>
</feature>
<keyword evidence="2 5" id="KW-0812">Transmembrane</keyword>
<dbReference type="InterPro" id="IPR036259">
    <property type="entry name" value="MFS_trans_sf"/>
</dbReference>
<dbReference type="GO" id="GO:0016020">
    <property type="term" value="C:membrane"/>
    <property type="evidence" value="ECO:0007669"/>
    <property type="project" value="UniProtKB-SubCell"/>
</dbReference>
<comment type="caution">
    <text evidence="6">The sequence shown here is derived from an EMBL/GenBank/DDBJ whole genome shotgun (WGS) entry which is preliminary data.</text>
</comment>
<name>A0A9P8P2K1_9ASCO</name>
<reference evidence="6" key="1">
    <citation type="journal article" date="2021" name="Open Biol.">
        <title>Shared evolutionary footprints suggest mitochondrial oxidative damage underlies multiple complex I losses in fungi.</title>
        <authorList>
            <person name="Schikora-Tamarit M.A."/>
            <person name="Marcet-Houben M."/>
            <person name="Nosek J."/>
            <person name="Gabaldon T."/>
        </authorList>
    </citation>
    <scope>NUCLEOTIDE SEQUENCE</scope>
    <source>
        <strain evidence="6">CBS6341</strain>
    </source>
</reference>
<feature type="transmembrane region" description="Helical" evidence="5">
    <location>
        <begin position="99"/>
        <end position="126"/>
    </location>
</feature>
<dbReference type="InterPro" id="IPR051617">
    <property type="entry name" value="UNC-93-like_regulator"/>
</dbReference>
<feature type="transmembrane region" description="Helical" evidence="5">
    <location>
        <begin position="138"/>
        <end position="159"/>
    </location>
</feature>
<keyword evidence="4 5" id="KW-0472">Membrane</keyword>
<dbReference type="EMBL" id="JAEUBF010001525">
    <property type="protein sequence ID" value="KAH3663909.1"/>
    <property type="molecule type" value="Genomic_DNA"/>
</dbReference>
<evidence type="ECO:0000256" key="5">
    <source>
        <dbReference type="SAM" id="Phobius"/>
    </source>
</evidence>
<feature type="transmembrane region" description="Helical" evidence="5">
    <location>
        <begin position="400"/>
        <end position="419"/>
    </location>
</feature>
<dbReference type="InterPro" id="IPR011701">
    <property type="entry name" value="MFS"/>
</dbReference>
<dbReference type="Gene3D" id="1.20.1250.20">
    <property type="entry name" value="MFS general substrate transporter like domains"/>
    <property type="match status" value="1"/>
</dbReference>